<keyword evidence="3" id="KW-1185">Reference proteome</keyword>
<dbReference type="KEGG" id="pbl:PAAG_11680"/>
<accession>A0A0A2V178</accession>
<dbReference type="EMBL" id="KN293999">
    <property type="protein sequence ID" value="KGQ01556.1"/>
    <property type="molecule type" value="Genomic_DNA"/>
</dbReference>
<feature type="compositionally biased region" description="Polar residues" evidence="1">
    <location>
        <begin position="46"/>
        <end position="57"/>
    </location>
</feature>
<proteinExistence type="predicted"/>
<dbReference type="Proteomes" id="UP000002059">
    <property type="component" value="Partially assembled WGS sequence"/>
</dbReference>
<dbReference type="GeneID" id="26970593"/>
<evidence type="ECO:0000313" key="2">
    <source>
        <dbReference type="EMBL" id="KGQ01556.1"/>
    </source>
</evidence>
<evidence type="ECO:0000313" key="3">
    <source>
        <dbReference type="Proteomes" id="UP000002059"/>
    </source>
</evidence>
<dbReference type="AlphaFoldDB" id="A0A0A2V178"/>
<dbReference type="RefSeq" id="XP_015703070.1">
    <property type="nucleotide sequence ID" value="XM_015847281.1"/>
</dbReference>
<feature type="region of interest" description="Disordered" evidence="1">
    <location>
        <begin position="37"/>
        <end position="60"/>
    </location>
</feature>
<protein>
    <submittedName>
        <fullName evidence="2">Uncharacterized protein</fullName>
    </submittedName>
</protein>
<evidence type="ECO:0000256" key="1">
    <source>
        <dbReference type="SAM" id="MobiDB-lite"/>
    </source>
</evidence>
<dbReference type="VEuPathDB" id="FungiDB:PAAG_11680"/>
<gene>
    <name evidence="2" type="ORF">PAAG_11680</name>
</gene>
<sequence>MDSIISKCSHITQALMKMSASIFMKMGYIHCITGSRQSDADGRPACQTSSIPKNQPDSLAKGGKIKEKWLVAWSANEWASSSERGGGPAAKRLSVIVDFHIYDQPFIINPVSS</sequence>
<organism evidence="2 3">
    <name type="scientific">Paracoccidioides lutzii (strain ATCC MYA-826 / Pb01)</name>
    <name type="common">Paracoccidioides brasiliensis</name>
    <dbReference type="NCBI Taxonomy" id="502779"/>
    <lineage>
        <taxon>Eukaryota</taxon>
        <taxon>Fungi</taxon>
        <taxon>Dikarya</taxon>
        <taxon>Ascomycota</taxon>
        <taxon>Pezizomycotina</taxon>
        <taxon>Eurotiomycetes</taxon>
        <taxon>Eurotiomycetidae</taxon>
        <taxon>Onygenales</taxon>
        <taxon>Ajellomycetaceae</taxon>
        <taxon>Paracoccidioides</taxon>
    </lineage>
</organism>
<reference evidence="2 3" key="1">
    <citation type="journal article" date="2011" name="PLoS Genet.">
        <title>Comparative genomic analysis of human fungal pathogens causing paracoccidioidomycosis.</title>
        <authorList>
            <person name="Desjardins C.A."/>
            <person name="Champion M.D."/>
            <person name="Holder J.W."/>
            <person name="Muszewska A."/>
            <person name="Goldberg J."/>
            <person name="Bailao A.M."/>
            <person name="Brigido M.M."/>
            <person name="Ferreira M.E."/>
            <person name="Garcia A.M."/>
            <person name="Grynberg M."/>
            <person name="Gujja S."/>
            <person name="Heiman D.I."/>
            <person name="Henn M.R."/>
            <person name="Kodira C.D."/>
            <person name="Leon-Narvaez H."/>
            <person name="Longo L.V."/>
            <person name="Ma L.J."/>
            <person name="Malavazi I."/>
            <person name="Matsuo A.L."/>
            <person name="Morais F.V."/>
            <person name="Pereira M."/>
            <person name="Rodriguez-Brito S."/>
            <person name="Sakthikumar S."/>
            <person name="Salem-Izacc S.M."/>
            <person name="Sykes S.M."/>
            <person name="Teixeira M.M."/>
            <person name="Vallejo M.C."/>
            <person name="Walter M.E."/>
            <person name="Yandava C."/>
            <person name="Young S."/>
            <person name="Zeng Q."/>
            <person name="Zucker J."/>
            <person name="Felipe M.S."/>
            <person name="Goldman G.H."/>
            <person name="Haas B.J."/>
            <person name="McEwen J.G."/>
            <person name="Nino-Vega G."/>
            <person name="Puccia R."/>
            <person name="San-Blas G."/>
            <person name="Soares C.M."/>
            <person name="Birren B.W."/>
            <person name="Cuomo C.A."/>
        </authorList>
    </citation>
    <scope>NUCLEOTIDE SEQUENCE [LARGE SCALE GENOMIC DNA]</scope>
    <source>
        <strain evidence="3">ATCC MYA-826 / Pb01</strain>
    </source>
</reference>
<dbReference type="HOGENOM" id="CLU_2134277_0_0_1"/>
<name>A0A0A2V178_PARBA</name>